<evidence type="ECO:0000259" key="1">
    <source>
        <dbReference type="PROSITE" id="PS51186"/>
    </source>
</evidence>
<dbReference type="Pfam" id="PF13302">
    <property type="entry name" value="Acetyltransf_3"/>
    <property type="match status" value="1"/>
</dbReference>
<keyword evidence="3" id="KW-1185">Reference proteome</keyword>
<keyword evidence="2" id="KW-0808">Transferase</keyword>
<dbReference type="EC" id="2.3.-.-" evidence="2"/>
<protein>
    <submittedName>
        <fullName evidence="2">GNAT family N-acetyltransferase</fullName>
        <ecNumber evidence="2">2.3.-.-</ecNumber>
    </submittedName>
</protein>
<gene>
    <name evidence="2" type="ORF">ACG0Z6_04210</name>
</gene>
<feature type="domain" description="N-acetyltransferase" evidence="1">
    <location>
        <begin position="14"/>
        <end position="180"/>
    </location>
</feature>
<dbReference type="InterPro" id="IPR051908">
    <property type="entry name" value="Ribosomal_N-acetyltransferase"/>
</dbReference>
<comment type="caution">
    <text evidence="2">The sequence shown here is derived from an EMBL/GenBank/DDBJ whole genome shotgun (WGS) entry which is preliminary data.</text>
</comment>
<dbReference type="SUPFAM" id="SSF55729">
    <property type="entry name" value="Acyl-CoA N-acyltransferases (Nat)"/>
    <property type="match status" value="1"/>
</dbReference>
<dbReference type="PANTHER" id="PTHR43441">
    <property type="entry name" value="RIBOSOMAL-PROTEIN-SERINE ACETYLTRANSFERASE"/>
    <property type="match status" value="1"/>
</dbReference>
<dbReference type="PANTHER" id="PTHR43441:SF11">
    <property type="entry name" value="RIBOSOMAL-PROTEIN-SERINE ACETYLTRANSFERASE"/>
    <property type="match status" value="1"/>
</dbReference>
<dbReference type="Gene3D" id="3.40.630.30">
    <property type="match status" value="1"/>
</dbReference>
<dbReference type="InterPro" id="IPR016181">
    <property type="entry name" value="Acyl_CoA_acyltransferase"/>
</dbReference>
<proteinExistence type="predicted"/>
<name>A0ABW7FT30_9BURK</name>
<organism evidence="2 3">
    <name type="scientific">Roseateles rivi</name>
    <dbReference type="NCBI Taxonomy" id="3299028"/>
    <lineage>
        <taxon>Bacteria</taxon>
        <taxon>Pseudomonadati</taxon>
        <taxon>Pseudomonadota</taxon>
        <taxon>Betaproteobacteria</taxon>
        <taxon>Burkholderiales</taxon>
        <taxon>Sphaerotilaceae</taxon>
        <taxon>Roseateles</taxon>
    </lineage>
</organism>
<evidence type="ECO:0000313" key="3">
    <source>
        <dbReference type="Proteomes" id="UP001606099"/>
    </source>
</evidence>
<dbReference type="PROSITE" id="PS51186">
    <property type="entry name" value="GNAT"/>
    <property type="match status" value="1"/>
</dbReference>
<dbReference type="RefSeq" id="WP_394458848.1">
    <property type="nucleotide sequence ID" value="NZ_JBIGHZ010000002.1"/>
</dbReference>
<reference evidence="2 3" key="1">
    <citation type="submission" date="2024-08" db="EMBL/GenBank/DDBJ databases">
        <authorList>
            <person name="Lu H."/>
        </authorList>
    </citation>
    <scope>NUCLEOTIDE SEQUENCE [LARGE SCALE GENOMIC DNA]</scope>
    <source>
        <strain evidence="2 3">BYS180W</strain>
    </source>
</reference>
<dbReference type="GO" id="GO:0016746">
    <property type="term" value="F:acyltransferase activity"/>
    <property type="evidence" value="ECO:0007669"/>
    <property type="project" value="UniProtKB-KW"/>
</dbReference>
<dbReference type="InterPro" id="IPR000182">
    <property type="entry name" value="GNAT_dom"/>
</dbReference>
<evidence type="ECO:0000313" key="2">
    <source>
        <dbReference type="EMBL" id="MFG6447446.1"/>
    </source>
</evidence>
<dbReference type="EMBL" id="JBIGHZ010000002">
    <property type="protein sequence ID" value="MFG6447446.1"/>
    <property type="molecule type" value="Genomic_DNA"/>
</dbReference>
<sequence>MPSFPGLPLHTSRLVLRPLAASDAAAVFAIFSDAEVMRYWSSPPWTSMEQAQAFIESDLQGLASGQHLRLGMVRQADGELIGQCAIFGMVPSSRRAEMGYSLARHAWGCGYAVEALQALLGYGFESLNLNRIEADIDPRNTRSAKALARLGFAKEGYMPERWLVGGEVSDTEFYGLLRRDWQAAARGG</sequence>
<accession>A0ABW7FT30</accession>
<keyword evidence="2" id="KW-0012">Acyltransferase</keyword>
<dbReference type="Proteomes" id="UP001606099">
    <property type="component" value="Unassembled WGS sequence"/>
</dbReference>